<proteinExistence type="predicted"/>
<dbReference type="EMBL" id="CAXIEN010000210">
    <property type="protein sequence ID" value="CAL1286898.1"/>
    <property type="molecule type" value="Genomic_DNA"/>
</dbReference>
<comment type="caution">
    <text evidence="1">The sequence shown here is derived from an EMBL/GenBank/DDBJ whole genome shotgun (WGS) entry which is preliminary data.</text>
</comment>
<accession>A0AAV2AS71</accession>
<evidence type="ECO:0000313" key="1">
    <source>
        <dbReference type="EMBL" id="CAL1286898.1"/>
    </source>
</evidence>
<dbReference type="AlphaFoldDB" id="A0AAV2AS71"/>
<organism evidence="1 2">
    <name type="scientific">Larinioides sclopetarius</name>
    <dbReference type="NCBI Taxonomy" id="280406"/>
    <lineage>
        <taxon>Eukaryota</taxon>
        <taxon>Metazoa</taxon>
        <taxon>Ecdysozoa</taxon>
        <taxon>Arthropoda</taxon>
        <taxon>Chelicerata</taxon>
        <taxon>Arachnida</taxon>
        <taxon>Araneae</taxon>
        <taxon>Araneomorphae</taxon>
        <taxon>Entelegynae</taxon>
        <taxon>Araneoidea</taxon>
        <taxon>Araneidae</taxon>
        <taxon>Larinioides</taxon>
    </lineage>
</organism>
<sequence>MLNDVAFSKRCRFKETERVFYEQIGRKHRTKDSHIN</sequence>
<dbReference type="Proteomes" id="UP001497382">
    <property type="component" value="Unassembled WGS sequence"/>
</dbReference>
<evidence type="ECO:0000313" key="2">
    <source>
        <dbReference type="Proteomes" id="UP001497382"/>
    </source>
</evidence>
<protein>
    <submittedName>
        <fullName evidence="1">Uncharacterized protein</fullName>
    </submittedName>
</protein>
<gene>
    <name evidence="1" type="ORF">LARSCL_LOCUS14502</name>
</gene>
<reference evidence="1 2" key="1">
    <citation type="submission" date="2024-04" db="EMBL/GenBank/DDBJ databases">
        <authorList>
            <person name="Rising A."/>
            <person name="Reimegard J."/>
            <person name="Sonavane S."/>
            <person name="Akerstrom W."/>
            <person name="Nylinder S."/>
            <person name="Hedman E."/>
            <person name="Kallberg Y."/>
        </authorList>
    </citation>
    <scope>NUCLEOTIDE SEQUENCE [LARGE SCALE GENOMIC DNA]</scope>
</reference>
<keyword evidence="2" id="KW-1185">Reference proteome</keyword>
<name>A0AAV2AS71_9ARAC</name>